<keyword evidence="8" id="KW-0046">Antibiotic resistance</keyword>
<dbReference type="GO" id="GO:0046677">
    <property type="term" value="P:response to antibiotic"/>
    <property type="evidence" value="ECO:0007669"/>
    <property type="project" value="UniProtKB-KW"/>
</dbReference>
<dbReference type="Gene3D" id="3.40.50.300">
    <property type="entry name" value="P-loop containing nucleotide triphosphate hydrolases"/>
    <property type="match status" value="1"/>
</dbReference>
<evidence type="ECO:0000256" key="3">
    <source>
        <dbReference type="ARBA" id="ARBA00022475"/>
    </source>
</evidence>
<dbReference type="PANTHER" id="PTHR42711:SF19">
    <property type="entry name" value="DOXORUBICIN RESISTANCE ATP-BINDING PROTEIN DRRA"/>
    <property type="match status" value="1"/>
</dbReference>
<dbReference type="NCBIfam" id="TIGR01188">
    <property type="entry name" value="drrA"/>
    <property type="match status" value="1"/>
</dbReference>
<proteinExistence type="inferred from homology"/>
<dbReference type="InterPro" id="IPR050763">
    <property type="entry name" value="ABC_transporter_ATP-binding"/>
</dbReference>
<comment type="subcellular location">
    <subcellularLocation>
        <location evidence="1">Cell membrane</location>
        <topology evidence="1">Peripheral membrane protein</topology>
        <orientation evidence="1">Cytoplasmic side</orientation>
    </subcellularLocation>
</comment>
<dbReference type="InterPro" id="IPR025302">
    <property type="entry name" value="DrrA1/2-like_C"/>
</dbReference>
<dbReference type="SUPFAM" id="SSF52540">
    <property type="entry name" value="P-loop containing nucleoside triphosphate hydrolases"/>
    <property type="match status" value="1"/>
</dbReference>
<dbReference type="GO" id="GO:0043215">
    <property type="term" value="P:daunorubicin transport"/>
    <property type="evidence" value="ECO:0007669"/>
    <property type="project" value="InterPro"/>
</dbReference>
<evidence type="ECO:0000256" key="5">
    <source>
        <dbReference type="ARBA" id="ARBA00022840"/>
    </source>
</evidence>
<name>A0A221W494_9PSEU</name>
<evidence type="ECO:0000256" key="8">
    <source>
        <dbReference type="ARBA" id="ARBA00023251"/>
    </source>
</evidence>
<dbReference type="PROSITE" id="PS50893">
    <property type="entry name" value="ABC_TRANSPORTER_2"/>
    <property type="match status" value="1"/>
</dbReference>
<keyword evidence="2" id="KW-0813">Transport</keyword>
<dbReference type="Proteomes" id="UP000204221">
    <property type="component" value="Chromosome"/>
</dbReference>
<dbReference type="GO" id="GO:0005886">
    <property type="term" value="C:plasma membrane"/>
    <property type="evidence" value="ECO:0007669"/>
    <property type="project" value="UniProtKB-SubCell"/>
</dbReference>
<evidence type="ECO:0000256" key="1">
    <source>
        <dbReference type="ARBA" id="ARBA00004413"/>
    </source>
</evidence>
<dbReference type="GO" id="GO:0005524">
    <property type="term" value="F:ATP binding"/>
    <property type="evidence" value="ECO:0007669"/>
    <property type="project" value="UniProtKB-KW"/>
</dbReference>
<dbReference type="Pfam" id="PF00005">
    <property type="entry name" value="ABC_tran"/>
    <property type="match status" value="1"/>
</dbReference>
<keyword evidence="6" id="KW-1278">Translocase</keyword>
<dbReference type="InterPro" id="IPR017871">
    <property type="entry name" value="ABC_transporter-like_CS"/>
</dbReference>
<dbReference type="RefSeq" id="WP_093941830.1">
    <property type="nucleotide sequence ID" value="NZ_CP022521.1"/>
</dbReference>
<keyword evidence="3" id="KW-1003">Cell membrane</keyword>
<dbReference type="EC" id="3.6.3.-" evidence="10"/>
<reference evidence="10 11" key="1">
    <citation type="submission" date="2017-07" db="EMBL/GenBank/DDBJ databases">
        <title>Complete genome sequence of Actinoalloteichus hoggarensis DSM 45943, type strain of Actinoalloteichus hoggarensis.</title>
        <authorList>
            <person name="Ruckert C."/>
            <person name="Nouioui I."/>
            <person name="Willmese J."/>
            <person name="van Wezel G."/>
            <person name="Klenk H.-P."/>
            <person name="Kalinowski J."/>
            <person name="Zotchev S.B."/>
        </authorList>
    </citation>
    <scope>NUCLEOTIDE SEQUENCE [LARGE SCALE GENOMIC DNA]</scope>
    <source>
        <strain evidence="10 11">DSM 45943</strain>
    </source>
</reference>
<evidence type="ECO:0000256" key="9">
    <source>
        <dbReference type="ARBA" id="ARBA00049985"/>
    </source>
</evidence>
<dbReference type="KEGG" id="ahg:AHOG_14405"/>
<organism evidence="10 11">
    <name type="scientific">Actinoalloteichus hoggarensis</name>
    <dbReference type="NCBI Taxonomy" id="1470176"/>
    <lineage>
        <taxon>Bacteria</taxon>
        <taxon>Bacillati</taxon>
        <taxon>Actinomycetota</taxon>
        <taxon>Actinomycetes</taxon>
        <taxon>Pseudonocardiales</taxon>
        <taxon>Pseudonocardiaceae</taxon>
        <taxon>Actinoalloteichus</taxon>
    </lineage>
</organism>
<evidence type="ECO:0000313" key="11">
    <source>
        <dbReference type="Proteomes" id="UP000204221"/>
    </source>
</evidence>
<dbReference type="GO" id="GO:0016887">
    <property type="term" value="F:ATP hydrolysis activity"/>
    <property type="evidence" value="ECO:0007669"/>
    <property type="project" value="InterPro"/>
</dbReference>
<dbReference type="Pfam" id="PF13732">
    <property type="entry name" value="DrrA1-3_C"/>
    <property type="match status" value="1"/>
</dbReference>
<gene>
    <name evidence="10" type="primary">drrA11</name>
    <name evidence="10" type="ORF">AHOG_14405</name>
</gene>
<dbReference type="InterPro" id="IPR003593">
    <property type="entry name" value="AAA+_ATPase"/>
</dbReference>
<dbReference type="FunFam" id="3.40.50.300:FF:000589">
    <property type="entry name" value="ABC transporter, ATP-binding subunit"/>
    <property type="match status" value="1"/>
</dbReference>
<keyword evidence="7" id="KW-0472">Membrane</keyword>
<keyword evidence="5 10" id="KW-0067">ATP-binding</keyword>
<dbReference type="GO" id="GO:1900753">
    <property type="term" value="P:doxorubicin transport"/>
    <property type="evidence" value="ECO:0007669"/>
    <property type="project" value="InterPro"/>
</dbReference>
<accession>A0A221W494</accession>
<evidence type="ECO:0000256" key="7">
    <source>
        <dbReference type="ARBA" id="ARBA00023136"/>
    </source>
</evidence>
<keyword evidence="11" id="KW-1185">Reference proteome</keyword>
<keyword evidence="4" id="KW-0547">Nucleotide-binding</keyword>
<evidence type="ECO:0000313" key="10">
    <source>
        <dbReference type="EMBL" id="ASO20523.1"/>
    </source>
</evidence>
<dbReference type="InterPro" id="IPR005894">
    <property type="entry name" value="DrrA"/>
</dbReference>
<dbReference type="OrthoDB" id="9804819at2"/>
<dbReference type="InterPro" id="IPR027417">
    <property type="entry name" value="P-loop_NTPase"/>
</dbReference>
<dbReference type="EMBL" id="CP022521">
    <property type="protein sequence ID" value="ASO20523.1"/>
    <property type="molecule type" value="Genomic_DNA"/>
</dbReference>
<dbReference type="SMART" id="SM00382">
    <property type="entry name" value="AAA"/>
    <property type="match status" value="1"/>
</dbReference>
<evidence type="ECO:0000256" key="6">
    <source>
        <dbReference type="ARBA" id="ARBA00022967"/>
    </source>
</evidence>
<keyword evidence="10" id="KW-0378">Hydrolase</keyword>
<evidence type="ECO:0000256" key="4">
    <source>
        <dbReference type="ARBA" id="ARBA00022741"/>
    </source>
</evidence>
<dbReference type="PROSITE" id="PS00211">
    <property type="entry name" value="ABC_TRANSPORTER_1"/>
    <property type="match status" value="1"/>
</dbReference>
<evidence type="ECO:0000256" key="2">
    <source>
        <dbReference type="ARBA" id="ARBA00022448"/>
    </source>
</evidence>
<comment type="similarity">
    <text evidence="9">Belongs to the ABC transporter superfamily. Drug exporter-1 (DrugE1) (TC 3.A.1.105) family.</text>
</comment>
<dbReference type="InterPro" id="IPR003439">
    <property type="entry name" value="ABC_transporter-like_ATP-bd"/>
</dbReference>
<sequence>MSSHPPALDVHQLHRRYRDVDVLTGLDLTVPAGRVCALLGPNGAGKTTTVRILATLLRAHGGRAAVDGVDVAADPAGVRRRIGLVGQHTAVDDALTARQNLRLFGGLHHLDAPAARRRADDLLDRFGLAHVADRRVARYSGGMRRRLDLAVGLIQTPAVLFLDEPTTGLDPRSREELWQEVRGLAAEGTTILLTTQYLDEADRLADQITVLDHGRAVAAGTPEELKASLGVDRLDVVVGHPTDLSRAAEILGRVTDSPVTVDADSRRATARTPATAAATIAVLRALDAENLTVHDVARRRATLDEVFLSLTGRPARPHDTDADTVRRVGEDTAA</sequence>
<dbReference type="PANTHER" id="PTHR42711">
    <property type="entry name" value="ABC TRANSPORTER ATP-BINDING PROTEIN"/>
    <property type="match status" value="1"/>
</dbReference>
<protein>
    <submittedName>
        <fullName evidence="10">Daunorubicin/doxorubicin resistance ATP-binding protein DrrA</fullName>
        <ecNumber evidence="10">3.6.3.-</ecNumber>
    </submittedName>
</protein>
<dbReference type="AlphaFoldDB" id="A0A221W494"/>